<dbReference type="Gene3D" id="2.115.10.20">
    <property type="entry name" value="Glycosyl hydrolase domain, family 43"/>
    <property type="match status" value="1"/>
</dbReference>
<feature type="region of interest" description="Disordered" evidence="4">
    <location>
        <begin position="1"/>
        <end position="21"/>
    </location>
</feature>
<accession>A0A1S1QGB1</accession>
<evidence type="ECO:0000256" key="2">
    <source>
        <dbReference type="ARBA" id="ARBA00022679"/>
    </source>
</evidence>
<dbReference type="SUPFAM" id="SSF75005">
    <property type="entry name" value="Arabinanase/levansucrase/invertase"/>
    <property type="match status" value="1"/>
</dbReference>
<keyword evidence="1" id="KW-0328">Glycosyltransferase</keyword>
<protein>
    <submittedName>
        <fullName evidence="5">Glycosylase</fullName>
    </submittedName>
</protein>
<name>A0A1S1QGB1_9ACTN</name>
<evidence type="ECO:0000256" key="3">
    <source>
        <dbReference type="ARBA" id="ARBA00024356"/>
    </source>
</evidence>
<reference evidence="6" key="1">
    <citation type="submission" date="2016-07" db="EMBL/GenBank/DDBJ databases">
        <title>Sequence Frankia sp. strain CcI1.17.</title>
        <authorList>
            <person name="Ghodhbane-Gtari F."/>
            <person name="Swanson E."/>
            <person name="Gueddou A."/>
            <person name="Morris K."/>
            <person name="Hezbri K."/>
            <person name="Ktari A."/>
            <person name="Nouioui I."/>
            <person name="Abebe-Akele F."/>
            <person name="Simpson S."/>
            <person name="Thomas K."/>
            <person name="Gtari M."/>
            <person name="Tisa L.S."/>
            <person name="Hurst S."/>
        </authorList>
    </citation>
    <scope>NUCLEOTIDE SEQUENCE [LARGE SCALE GENOMIC DNA]</scope>
    <source>
        <strain evidence="6">Cc1.17</strain>
    </source>
</reference>
<organism evidence="5 6">
    <name type="scientific">Parafrankia colletiae</name>
    <dbReference type="NCBI Taxonomy" id="573497"/>
    <lineage>
        <taxon>Bacteria</taxon>
        <taxon>Bacillati</taxon>
        <taxon>Actinomycetota</taxon>
        <taxon>Actinomycetes</taxon>
        <taxon>Frankiales</taxon>
        <taxon>Frankiaceae</taxon>
        <taxon>Parafrankia</taxon>
    </lineage>
</organism>
<dbReference type="CDD" id="cd18613">
    <property type="entry name" value="GH130"/>
    <property type="match status" value="1"/>
</dbReference>
<gene>
    <name evidence="5" type="ORF">CC117_24425</name>
</gene>
<comment type="caution">
    <text evidence="5">The sequence shown here is derived from an EMBL/GenBank/DDBJ whole genome shotgun (WGS) entry which is preliminary data.</text>
</comment>
<dbReference type="InterPro" id="IPR023296">
    <property type="entry name" value="Glyco_hydro_beta-prop_sf"/>
</dbReference>
<dbReference type="Proteomes" id="UP000179627">
    <property type="component" value="Unassembled WGS sequence"/>
</dbReference>
<comment type="similarity">
    <text evidence="3">Belongs to the glycosyl hydrolase 130 family.</text>
</comment>
<dbReference type="Pfam" id="PF04041">
    <property type="entry name" value="Glyco_hydro_130"/>
    <property type="match status" value="1"/>
</dbReference>
<keyword evidence="2" id="KW-0808">Transferase</keyword>
<dbReference type="InterPro" id="IPR007184">
    <property type="entry name" value="Mannoside_phosphorylase"/>
</dbReference>
<dbReference type="AlphaFoldDB" id="A0A1S1QGB1"/>
<dbReference type="EMBL" id="MBLM01000137">
    <property type="protein sequence ID" value="OHV32697.1"/>
    <property type="molecule type" value="Genomic_DNA"/>
</dbReference>
<dbReference type="RefSeq" id="WP_071087648.1">
    <property type="nucleotide sequence ID" value="NZ_MBLM01000137.1"/>
</dbReference>
<proteinExistence type="inferred from homology"/>
<evidence type="ECO:0000313" key="5">
    <source>
        <dbReference type="EMBL" id="OHV32697.1"/>
    </source>
</evidence>
<evidence type="ECO:0000256" key="4">
    <source>
        <dbReference type="SAM" id="MobiDB-lite"/>
    </source>
</evidence>
<evidence type="ECO:0000256" key="1">
    <source>
        <dbReference type="ARBA" id="ARBA00022676"/>
    </source>
</evidence>
<keyword evidence="6" id="KW-1185">Reference proteome</keyword>
<feature type="compositionally biased region" description="Polar residues" evidence="4">
    <location>
        <begin position="1"/>
        <end position="17"/>
    </location>
</feature>
<evidence type="ECO:0000313" key="6">
    <source>
        <dbReference type="Proteomes" id="UP000179627"/>
    </source>
</evidence>
<dbReference type="GO" id="GO:0016757">
    <property type="term" value="F:glycosyltransferase activity"/>
    <property type="evidence" value="ECO:0007669"/>
    <property type="project" value="UniProtKB-KW"/>
</dbReference>
<dbReference type="PANTHER" id="PTHR34106">
    <property type="entry name" value="GLYCOSIDASE"/>
    <property type="match status" value="1"/>
</dbReference>
<sequence length="506" mass="53279">MIGNTRATATGSAQNDLVTRHPLGLAPSSDRVVAKLFLPGEEGSQPHSRAAGIVARALALPEREVDSLVADLLDRFEPRHQDYRGILARHAAVVVPRVPVPAELSPARSLLLGACFTAEYAVEGAAVTNPSAVKHPDQAGLPSGALRLALSLRAVGEGHLSSIGFAAAVIGPGPAVRLEPRTGPLTTGVAVPVEWEAARLRAVLTEHGLDDEVTRAVLQSLDPPRPGSEPDPDLSRAFAAVPPDLLRRPQAPGILAGIRSIAGALRRVEFPSDSALPQRVLWPTVSSESNGMEDARFVRFTAPDGTVDYRATYTAFDGTDISPRLLTSPDLRVFTTAPLAGPAARNKGMALFPRLVGGRHLALCRSDGESTGLTASDDGQVWEPARPLHGPRAAFELLQVGNCGSPIETAAGWLTLTHGVGPMRTYTIGAILLDLDDPGRVVAALPEPLLAPIGQETEGYVPNVVYSCGSLVHHGLLWLPYGIGDTRIGMASVPVDRLLARMVPAV</sequence>
<dbReference type="PANTHER" id="PTHR34106:SF4">
    <property type="entry name" value="BLL5143 PROTEIN"/>
    <property type="match status" value="1"/>
</dbReference>